<dbReference type="InterPro" id="IPR041522">
    <property type="entry name" value="CdaR_GGDEF"/>
</dbReference>
<evidence type="ECO:0000259" key="2">
    <source>
        <dbReference type="Pfam" id="PF13556"/>
    </source>
</evidence>
<dbReference type="Proteomes" id="UP000824140">
    <property type="component" value="Unassembled WGS sequence"/>
</dbReference>
<feature type="domain" description="CdaR GGDEF-like" evidence="3">
    <location>
        <begin position="116"/>
        <end position="237"/>
    </location>
</feature>
<protein>
    <submittedName>
        <fullName evidence="4">Helix-turn-helix domain-containing protein</fullName>
    </submittedName>
</protein>
<reference evidence="4" key="2">
    <citation type="journal article" date="2021" name="PeerJ">
        <title>Extensive microbial diversity within the chicken gut microbiome revealed by metagenomics and culture.</title>
        <authorList>
            <person name="Gilroy R."/>
            <person name="Ravi A."/>
            <person name="Getino M."/>
            <person name="Pursley I."/>
            <person name="Horton D.L."/>
            <person name="Alikhan N.F."/>
            <person name="Baker D."/>
            <person name="Gharbi K."/>
            <person name="Hall N."/>
            <person name="Watson M."/>
            <person name="Adriaenssens E.M."/>
            <person name="Foster-Nyarko E."/>
            <person name="Jarju S."/>
            <person name="Secka A."/>
            <person name="Antonio M."/>
            <person name="Oren A."/>
            <person name="Chaudhuri R.R."/>
            <person name="La Ragione R."/>
            <person name="Hildebrand F."/>
            <person name="Pallen M.J."/>
        </authorList>
    </citation>
    <scope>NUCLEOTIDE SEQUENCE</scope>
    <source>
        <strain evidence="4">13766</strain>
    </source>
</reference>
<evidence type="ECO:0000259" key="3">
    <source>
        <dbReference type="Pfam" id="PF17853"/>
    </source>
</evidence>
<dbReference type="EMBL" id="DVJN01000208">
    <property type="protein sequence ID" value="HIS93506.1"/>
    <property type="molecule type" value="Genomic_DNA"/>
</dbReference>
<dbReference type="Pfam" id="PF17853">
    <property type="entry name" value="GGDEF_2"/>
    <property type="match status" value="1"/>
</dbReference>
<dbReference type="Pfam" id="PF13556">
    <property type="entry name" value="HTH_30"/>
    <property type="match status" value="1"/>
</dbReference>
<comment type="similarity">
    <text evidence="1">Belongs to the CdaR family.</text>
</comment>
<proteinExistence type="inferred from homology"/>
<dbReference type="PANTHER" id="PTHR33744:SF1">
    <property type="entry name" value="DNA-BINDING TRANSCRIPTIONAL ACTIVATOR ADER"/>
    <property type="match status" value="1"/>
</dbReference>
<evidence type="ECO:0000256" key="1">
    <source>
        <dbReference type="ARBA" id="ARBA00006754"/>
    </source>
</evidence>
<dbReference type="InterPro" id="IPR051448">
    <property type="entry name" value="CdaR-like_regulators"/>
</dbReference>
<accession>A0A9D1K6M0</accession>
<evidence type="ECO:0000313" key="4">
    <source>
        <dbReference type="EMBL" id="HIS93506.1"/>
    </source>
</evidence>
<gene>
    <name evidence="4" type="ORF">IAA84_10855</name>
</gene>
<organism evidence="4 5">
    <name type="scientific">Candidatus Alectryocaccomicrobium excrementavium</name>
    <dbReference type="NCBI Taxonomy" id="2840668"/>
    <lineage>
        <taxon>Bacteria</taxon>
        <taxon>Bacillati</taxon>
        <taxon>Bacillota</taxon>
        <taxon>Clostridia</taxon>
        <taxon>Candidatus Alectryocaccomicrobium</taxon>
    </lineage>
</organism>
<dbReference type="SUPFAM" id="SSF46689">
    <property type="entry name" value="Homeodomain-like"/>
    <property type="match status" value="1"/>
</dbReference>
<dbReference type="InterPro" id="IPR042070">
    <property type="entry name" value="PucR_C-HTH_sf"/>
</dbReference>
<feature type="domain" description="PucR C-terminal helix-turn-helix" evidence="2">
    <location>
        <begin position="288"/>
        <end position="344"/>
    </location>
</feature>
<dbReference type="InterPro" id="IPR025736">
    <property type="entry name" value="PucR_C-HTH_dom"/>
</dbReference>
<name>A0A9D1K6M0_9FIRM</name>
<comment type="caution">
    <text evidence="4">The sequence shown here is derived from an EMBL/GenBank/DDBJ whole genome shotgun (WGS) entry which is preliminary data.</text>
</comment>
<dbReference type="PANTHER" id="PTHR33744">
    <property type="entry name" value="CARBOHYDRATE DIACID REGULATOR"/>
    <property type="match status" value="1"/>
</dbReference>
<reference evidence="4" key="1">
    <citation type="submission" date="2020-10" db="EMBL/GenBank/DDBJ databases">
        <authorList>
            <person name="Gilroy R."/>
        </authorList>
    </citation>
    <scope>NUCLEOTIDE SEQUENCE</scope>
    <source>
        <strain evidence="4">13766</strain>
    </source>
</reference>
<dbReference type="AlphaFoldDB" id="A0A9D1K6M0"/>
<dbReference type="Gene3D" id="1.10.10.2840">
    <property type="entry name" value="PucR C-terminal helix-turn-helix domain"/>
    <property type="match status" value="1"/>
</dbReference>
<sequence length="356" mass="40885">MYLDHHSLARIERILGQLKTQVMLLDTNGQVILPKDNRRDLQLPEMLTRDPTRPLVYGGFTLIGTSDKQPLYLCMAGDSQDVQNCIVVCAELINMVIASDAAHLGREQAVRMILRGEAEGTELEGIATEYNIPAERVRCVIYFHFQDIEAKDAMDILNNITSDEQDVFVEVGRHSVALVKALGEDEEFDELEQMGQATLNTFISETNSPVYIGIGEPKQHIADLHEGFVEAKTAIEVGRLYRDEQQVFVFRKLLIERFLRDVPEDMAKKYNSLLFNRSTARLFNEEMIQTIKKFFENSLNLSETARQLYIHRNTLVYRLDKVQRNIGLDLRDFDDAVTFKLMMLLGRNIHGRKSWN</sequence>
<dbReference type="InterPro" id="IPR009057">
    <property type="entry name" value="Homeodomain-like_sf"/>
</dbReference>
<evidence type="ECO:0000313" key="5">
    <source>
        <dbReference type="Proteomes" id="UP000824140"/>
    </source>
</evidence>